<dbReference type="InterPro" id="IPR000421">
    <property type="entry name" value="FA58C"/>
</dbReference>
<dbReference type="InterPro" id="IPR013783">
    <property type="entry name" value="Ig-like_fold"/>
</dbReference>
<dbReference type="EMBL" id="BJWG01000004">
    <property type="protein sequence ID" value="GEL94604.1"/>
    <property type="molecule type" value="Genomic_DNA"/>
</dbReference>
<dbReference type="GO" id="GO:0005975">
    <property type="term" value="P:carbohydrate metabolic process"/>
    <property type="evidence" value="ECO:0007669"/>
    <property type="project" value="UniProtKB-ARBA"/>
</dbReference>
<reference evidence="6 7" key="1">
    <citation type="submission" date="2019-07" db="EMBL/GenBank/DDBJ databases">
        <title>Whole genome shotgun sequence of Cellulomonas composti NBRC 100758.</title>
        <authorList>
            <person name="Hosoyama A."/>
            <person name="Uohara A."/>
            <person name="Ohji S."/>
            <person name="Ichikawa N."/>
        </authorList>
    </citation>
    <scope>NUCLEOTIDE SEQUENCE [LARGE SCALE GENOMIC DNA]</scope>
    <source>
        <strain evidence="6 7">NBRC 100758</strain>
    </source>
</reference>
<dbReference type="OrthoDB" id="2479530at2"/>
<dbReference type="RefSeq" id="WP_146842281.1">
    <property type="nucleotide sequence ID" value="NZ_BJWG01000004.1"/>
</dbReference>
<keyword evidence="3" id="KW-0378">Hydrolase</keyword>
<dbReference type="InterPro" id="IPR032109">
    <property type="entry name" value="Big_3_5"/>
</dbReference>
<feature type="signal peptide" evidence="4">
    <location>
        <begin position="1"/>
        <end position="31"/>
    </location>
</feature>
<dbReference type="GO" id="GO:0006516">
    <property type="term" value="P:glycoprotein catabolic process"/>
    <property type="evidence" value="ECO:0007669"/>
    <property type="project" value="TreeGrafter"/>
</dbReference>
<dbReference type="GO" id="GO:0004567">
    <property type="term" value="F:beta-mannosidase activity"/>
    <property type="evidence" value="ECO:0007669"/>
    <property type="project" value="UniProtKB-EC"/>
</dbReference>
<name>A0A511J9D8_9CELL</name>
<evidence type="ECO:0000256" key="1">
    <source>
        <dbReference type="ARBA" id="ARBA00000829"/>
    </source>
</evidence>
<evidence type="ECO:0000256" key="2">
    <source>
        <dbReference type="ARBA" id="ARBA00012754"/>
    </source>
</evidence>
<evidence type="ECO:0000313" key="6">
    <source>
        <dbReference type="EMBL" id="GEL94604.1"/>
    </source>
</evidence>
<dbReference type="PANTHER" id="PTHR43730">
    <property type="entry name" value="BETA-MANNOSIDASE"/>
    <property type="match status" value="1"/>
</dbReference>
<dbReference type="PROSITE" id="PS50022">
    <property type="entry name" value="FA58C_3"/>
    <property type="match status" value="1"/>
</dbReference>
<dbReference type="Pfam" id="PF00754">
    <property type="entry name" value="F5_F8_type_C"/>
    <property type="match status" value="1"/>
</dbReference>
<keyword evidence="7" id="KW-1185">Reference proteome</keyword>
<dbReference type="PANTHER" id="PTHR43730:SF1">
    <property type="entry name" value="BETA-MANNOSIDASE"/>
    <property type="match status" value="1"/>
</dbReference>
<sequence>MSAPAWSVSPHARRVAAGTATLALVVTGLTAATSAAAAAPEVRSPASPTGRTVEVVGTYGDWDLYVEGEPYVVQGLTWGPKTSGAGSISDAQLEAYLDDLDDLGVNTIRTWGTDAGSARLFDAAATHDIRVIAGFWIQPGGGPGSGGCPNFVSPGASDLTYLNAVRADVATYTTQYKDDPGVLMWDVGNESLLGLGNCYSDPTQLEAQRHAYAAFVDELAEDIHAIDPNHPVTSTDAWVGAWPYLKADAPSLDLYGINTYKSIDGVQAAWEAGGYTVPYVVTETGPSGEWEVPDDANGVPTEPSDIAKAQAYRDAWTSIRSNSGVALGATMFHFGTESDFGGVWLNLLTGGEKRLSYYAVAQAYGGAAASANSSPRITAMSVPTSVAAGSAFTVTAAATDPDGDPITYQVMRAGTYATGDNALVSASGVSSSTSLSVTAPTDLGVWKYYVLARDGHGNVGIETRSVKVVDTSAGVNVARGANATASSQQDADGPAKAVDGNTSTKWGSYLTPGTWAGQDAEWFQVDLGEAYLIDRVRIVWEAAYGKDYDVLVSSDGVSWSQVAAERGRSAGTHVIDIDEQPARYVKWSGVHRGTAYGYSFYEFQVYSATGLPYDPASATATVAAVWPAKVTVGSTTALPVTVTSSGSAAPTGTVRVLAAGVELGTATLAAGSGDGVATATLQVPGTLAVGTHGLVVRYDGDAHTLAAEQTVQARVRKAPATVLATVSTVRRGLGGRVKVKVTSTAGTPTGKVVLRGTGPSHIVRVATLVDGAATITLPRSLAAGTQRFRVVYSSDARTAGAKQDLQVLVRKALSTTTARLAATPISPAVSPSVTVVVRPKFGTPKGRVTVRLTAADGRTVVRGVDLVGDRVTLTLPRQPAGTYTVRATFTSSSPDIASSASSPLTLRVR</sequence>
<dbReference type="AlphaFoldDB" id="A0A511J9D8"/>
<keyword evidence="4" id="KW-0732">Signal</keyword>
<keyword evidence="3" id="KW-0326">Glycosidase</keyword>
<dbReference type="InterPro" id="IPR008979">
    <property type="entry name" value="Galactose-bd-like_sf"/>
</dbReference>
<dbReference type="Proteomes" id="UP000321720">
    <property type="component" value="Unassembled WGS sequence"/>
</dbReference>
<evidence type="ECO:0000256" key="4">
    <source>
        <dbReference type="SAM" id="SignalP"/>
    </source>
</evidence>
<dbReference type="Pfam" id="PF16640">
    <property type="entry name" value="Big_3_5"/>
    <property type="match status" value="1"/>
</dbReference>
<organism evidence="6 7">
    <name type="scientific">Cellulomonas composti</name>
    <dbReference type="NCBI Taxonomy" id="266130"/>
    <lineage>
        <taxon>Bacteria</taxon>
        <taxon>Bacillati</taxon>
        <taxon>Actinomycetota</taxon>
        <taxon>Actinomycetes</taxon>
        <taxon>Micrococcales</taxon>
        <taxon>Cellulomonadaceae</taxon>
        <taxon>Cellulomonas</taxon>
    </lineage>
</organism>
<dbReference type="SUPFAM" id="SSF51445">
    <property type="entry name" value="(Trans)glycosidases"/>
    <property type="match status" value="1"/>
</dbReference>
<proteinExistence type="predicted"/>
<feature type="chain" id="PRO_5039333512" description="beta-mannosidase" evidence="4">
    <location>
        <begin position="32"/>
        <end position="909"/>
    </location>
</feature>
<dbReference type="Gene3D" id="3.40.1350.20">
    <property type="match status" value="1"/>
</dbReference>
<dbReference type="InterPro" id="IPR017853">
    <property type="entry name" value="GH"/>
</dbReference>
<accession>A0A511J9D8</accession>
<evidence type="ECO:0000259" key="5">
    <source>
        <dbReference type="PROSITE" id="PS50022"/>
    </source>
</evidence>
<dbReference type="EC" id="3.2.1.25" evidence="2"/>
<dbReference type="InterPro" id="IPR050887">
    <property type="entry name" value="Beta-mannosidase_GH2"/>
</dbReference>
<dbReference type="SUPFAM" id="SSF49785">
    <property type="entry name" value="Galactose-binding domain-like"/>
    <property type="match status" value="1"/>
</dbReference>
<comment type="catalytic activity">
    <reaction evidence="1">
        <text>Hydrolysis of terminal, non-reducing beta-D-mannose residues in beta-D-mannosides.</text>
        <dbReference type="EC" id="3.2.1.25"/>
    </reaction>
</comment>
<evidence type="ECO:0000313" key="7">
    <source>
        <dbReference type="Proteomes" id="UP000321720"/>
    </source>
</evidence>
<dbReference type="Gene3D" id="3.20.20.80">
    <property type="entry name" value="Glycosidases"/>
    <property type="match status" value="1"/>
</dbReference>
<protein>
    <recommendedName>
        <fullName evidence="2">beta-mannosidase</fullName>
        <ecNumber evidence="2">3.2.1.25</ecNumber>
    </recommendedName>
</protein>
<dbReference type="Gene3D" id="2.60.40.10">
    <property type="entry name" value="Immunoglobulins"/>
    <property type="match status" value="2"/>
</dbReference>
<gene>
    <name evidence="6" type="ORF">CCO02nite_12620</name>
</gene>
<comment type="caution">
    <text evidence="6">The sequence shown here is derived from an EMBL/GenBank/DDBJ whole genome shotgun (WGS) entry which is preliminary data.</text>
</comment>
<dbReference type="Gene3D" id="2.60.120.260">
    <property type="entry name" value="Galactose-binding domain-like"/>
    <property type="match status" value="1"/>
</dbReference>
<feature type="domain" description="F5/8 type C" evidence="5">
    <location>
        <begin position="468"/>
        <end position="608"/>
    </location>
</feature>
<evidence type="ECO:0000256" key="3">
    <source>
        <dbReference type="ARBA" id="ARBA00023295"/>
    </source>
</evidence>